<dbReference type="AlphaFoldDB" id="A0A955HYT0"/>
<keyword evidence="1" id="KW-0472">Membrane</keyword>
<protein>
    <submittedName>
        <fullName evidence="2">Uncharacterized protein</fullName>
    </submittedName>
</protein>
<dbReference type="EMBL" id="JAGQLM010000074">
    <property type="protein sequence ID" value="MCA9375052.1"/>
    <property type="molecule type" value="Genomic_DNA"/>
</dbReference>
<reference evidence="2" key="1">
    <citation type="submission" date="2020-04" db="EMBL/GenBank/DDBJ databases">
        <authorList>
            <person name="Zhang T."/>
        </authorList>
    </citation>
    <scope>NUCLEOTIDE SEQUENCE</scope>
    <source>
        <strain evidence="2">HKST-UBA16</strain>
    </source>
</reference>
<keyword evidence="1" id="KW-1133">Transmembrane helix</keyword>
<feature type="transmembrane region" description="Helical" evidence="1">
    <location>
        <begin position="17"/>
        <end position="39"/>
    </location>
</feature>
<proteinExistence type="predicted"/>
<reference evidence="2" key="2">
    <citation type="journal article" date="2021" name="Microbiome">
        <title>Successional dynamics and alternative stable states in a saline activated sludge microbial community over 9 years.</title>
        <authorList>
            <person name="Wang Y."/>
            <person name="Ye J."/>
            <person name="Ju F."/>
            <person name="Liu L."/>
            <person name="Boyd J.A."/>
            <person name="Deng Y."/>
            <person name="Parks D.H."/>
            <person name="Jiang X."/>
            <person name="Yin X."/>
            <person name="Woodcroft B.J."/>
            <person name="Tyson G.W."/>
            <person name="Hugenholtz P."/>
            <person name="Polz M.F."/>
            <person name="Zhang T."/>
        </authorList>
    </citation>
    <scope>NUCLEOTIDE SEQUENCE</scope>
    <source>
        <strain evidence="2">HKST-UBA16</strain>
    </source>
</reference>
<organism evidence="2 3">
    <name type="scientific">Candidatus Dojkabacteria bacterium</name>
    <dbReference type="NCBI Taxonomy" id="2099670"/>
    <lineage>
        <taxon>Bacteria</taxon>
        <taxon>Candidatus Dojkabacteria</taxon>
    </lineage>
</organism>
<sequence length="221" mass="25558">MTRNDLSKRKKLGCQRAFILVLSPFIVLFVAFVTAFLLARSSYLSWERDFESEIDRTNEVIPPQDDKDTLQSIEEKVRQYSLSQEKTDFVIFTPKEFLYMISTGIEEALPNGVLLKKSYIICQEARANVYFKMSFNGIDLPWFGFTIRKDSIETAEIFIEKAYIGNWDLDAIGLGRFSDEVNDGYRDALIFVNENQITVRNFQNIEIEKQAVIFKGELVGK</sequence>
<evidence type="ECO:0000256" key="1">
    <source>
        <dbReference type="SAM" id="Phobius"/>
    </source>
</evidence>
<dbReference type="Proteomes" id="UP000748332">
    <property type="component" value="Unassembled WGS sequence"/>
</dbReference>
<comment type="caution">
    <text evidence="2">The sequence shown here is derived from an EMBL/GenBank/DDBJ whole genome shotgun (WGS) entry which is preliminary data.</text>
</comment>
<evidence type="ECO:0000313" key="2">
    <source>
        <dbReference type="EMBL" id="MCA9375052.1"/>
    </source>
</evidence>
<gene>
    <name evidence="2" type="ORF">KC622_01835</name>
</gene>
<name>A0A955HYT0_9BACT</name>
<accession>A0A955HYT0</accession>
<keyword evidence="1" id="KW-0812">Transmembrane</keyword>
<evidence type="ECO:0000313" key="3">
    <source>
        <dbReference type="Proteomes" id="UP000748332"/>
    </source>
</evidence>